<evidence type="ECO:0000313" key="1">
    <source>
        <dbReference type="EMBL" id="KAJ4714888.1"/>
    </source>
</evidence>
<proteinExistence type="predicted"/>
<reference evidence="1 2" key="1">
    <citation type="journal article" date="2023" name="Science">
        <title>Complex scaffold remodeling in plant triterpene biosynthesis.</title>
        <authorList>
            <person name="De La Pena R."/>
            <person name="Hodgson H."/>
            <person name="Liu J.C."/>
            <person name="Stephenson M.J."/>
            <person name="Martin A.C."/>
            <person name="Owen C."/>
            <person name="Harkess A."/>
            <person name="Leebens-Mack J."/>
            <person name="Jimenez L.E."/>
            <person name="Osbourn A."/>
            <person name="Sattely E.S."/>
        </authorList>
    </citation>
    <scope>NUCLEOTIDE SEQUENCE [LARGE SCALE GENOMIC DNA]</scope>
    <source>
        <strain evidence="2">cv. JPN11</strain>
        <tissue evidence="1">Leaf</tissue>
    </source>
</reference>
<name>A0ACC1XU58_MELAZ</name>
<dbReference type="Proteomes" id="UP001164539">
    <property type="component" value="Chromosome 7"/>
</dbReference>
<evidence type="ECO:0000313" key="2">
    <source>
        <dbReference type="Proteomes" id="UP001164539"/>
    </source>
</evidence>
<dbReference type="EMBL" id="CM051400">
    <property type="protein sequence ID" value="KAJ4714888.1"/>
    <property type="molecule type" value="Genomic_DNA"/>
</dbReference>
<organism evidence="1 2">
    <name type="scientific">Melia azedarach</name>
    <name type="common">Chinaberry tree</name>
    <dbReference type="NCBI Taxonomy" id="155640"/>
    <lineage>
        <taxon>Eukaryota</taxon>
        <taxon>Viridiplantae</taxon>
        <taxon>Streptophyta</taxon>
        <taxon>Embryophyta</taxon>
        <taxon>Tracheophyta</taxon>
        <taxon>Spermatophyta</taxon>
        <taxon>Magnoliopsida</taxon>
        <taxon>eudicotyledons</taxon>
        <taxon>Gunneridae</taxon>
        <taxon>Pentapetalae</taxon>
        <taxon>rosids</taxon>
        <taxon>malvids</taxon>
        <taxon>Sapindales</taxon>
        <taxon>Meliaceae</taxon>
        <taxon>Melia</taxon>
    </lineage>
</organism>
<sequence>MEAQIQGHNKKLMEFPHLTSAHRDLMVGIISSLENHLDSHLLPSSVPPDVQFYQNQNGTSQGSLHIRSGVDSSHIDFILASWLHLKQPTSESAAINITNLQGYLKPSTDVPHFQFELVQCTPTYLILFLDITPRKDIVLHPDYLKKYYEETRLETYRQKLEQVPETKPYFSSSLYFRQVVSPTGILVSIKCDENGGGDRSEEIIREYVSPIAYDVMGIWLDKIFECGGRSDERDELLEKRDRLIKSRAVDMDLSSSMPSQFGQEVANRVLGVIKNVFSI</sequence>
<protein>
    <submittedName>
        <fullName evidence="1">Red chlorophyll catabolite reductase-like</fullName>
    </submittedName>
</protein>
<accession>A0ACC1XU58</accession>
<keyword evidence="2" id="KW-1185">Reference proteome</keyword>
<comment type="caution">
    <text evidence="1">The sequence shown here is derived from an EMBL/GenBank/DDBJ whole genome shotgun (WGS) entry which is preliminary data.</text>
</comment>
<gene>
    <name evidence="1" type="ORF">OWV82_013305</name>
</gene>